<keyword evidence="2" id="KW-1185">Reference proteome</keyword>
<name>A0ACB8BF70_9AGAM</name>
<gene>
    <name evidence="1" type="ORF">BV22DRAFT_1014427</name>
</gene>
<accession>A0ACB8BF70</accession>
<dbReference type="Proteomes" id="UP000790709">
    <property type="component" value="Unassembled WGS sequence"/>
</dbReference>
<comment type="caution">
    <text evidence="1">The sequence shown here is derived from an EMBL/GenBank/DDBJ whole genome shotgun (WGS) entry which is preliminary data.</text>
</comment>
<proteinExistence type="predicted"/>
<evidence type="ECO:0000313" key="1">
    <source>
        <dbReference type="EMBL" id="KAH7923883.1"/>
    </source>
</evidence>
<sequence length="180" mass="19355">MEARAPAPSKRHVDARAPEPAPSKRYVNARAPEPAPSKRHVDARAPLPAPSKRAPNPAPSKRSEVNQKRTVDQSIMVPSKVHNFGIEYCPKDHSACPVFSQPGNMPRTAAEWEDVSYECVDFEADLRSCGGCSSLDPMLHDCSLIPGAQGVSCVAGQCLVSSCRPGYTLRGDNQACFPSA</sequence>
<protein>
    <submittedName>
        <fullName evidence="1">Uncharacterized protein</fullName>
    </submittedName>
</protein>
<organism evidence="1 2">
    <name type="scientific">Leucogyrophana mollusca</name>
    <dbReference type="NCBI Taxonomy" id="85980"/>
    <lineage>
        <taxon>Eukaryota</taxon>
        <taxon>Fungi</taxon>
        <taxon>Dikarya</taxon>
        <taxon>Basidiomycota</taxon>
        <taxon>Agaricomycotina</taxon>
        <taxon>Agaricomycetes</taxon>
        <taxon>Agaricomycetidae</taxon>
        <taxon>Boletales</taxon>
        <taxon>Boletales incertae sedis</taxon>
        <taxon>Leucogyrophana</taxon>
    </lineage>
</organism>
<reference evidence="1" key="1">
    <citation type="journal article" date="2021" name="New Phytol.">
        <title>Evolutionary innovations through gain and loss of genes in the ectomycorrhizal Boletales.</title>
        <authorList>
            <person name="Wu G."/>
            <person name="Miyauchi S."/>
            <person name="Morin E."/>
            <person name="Kuo A."/>
            <person name="Drula E."/>
            <person name="Varga T."/>
            <person name="Kohler A."/>
            <person name="Feng B."/>
            <person name="Cao Y."/>
            <person name="Lipzen A."/>
            <person name="Daum C."/>
            <person name="Hundley H."/>
            <person name="Pangilinan J."/>
            <person name="Johnson J."/>
            <person name="Barry K."/>
            <person name="LaButti K."/>
            <person name="Ng V."/>
            <person name="Ahrendt S."/>
            <person name="Min B."/>
            <person name="Choi I.G."/>
            <person name="Park H."/>
            <person name="Plett J.M."/>
            <person name="Magnuson J."/>
            <person name="Spatafora J.W."/>
            <person name="Nagy L.G."/>
            <person name="Henrissat B."/>
            <person name="Grigoriev I.V."/>
            <person name="Yang Z.L."/>
            <person name="Xu J."/>
            <person name="Martin F.M."/>
        </authorList>
    </citation>
    <scope>NUCLEOTIDE SEQUENCE</scope>
    <source>
        <strain evidence="1">KUC20120723A-06</strain>
    </source>
</reference>
<evidence type="ECO:0000313" key="2">
    <source>
        <dbReference type="Proteomes" id="UP000790709"/>
    </source>
</evidence>
<dbReference type="EMBL" id="MU266439">
    <property type="protein sequence ID" value="KAH7923883.1"/>
    <property type="molecule type" value="Genomic_DNA"/>
</dbReference>